<keyword evidence="2" id="KW-0472">Membrane</keyword>
<comment type="caution">
    <text evidence="3">The sequence shown here is derived from an EMBL/GenBank/DDBJ whole genome shotgun (WGS) entry which is preliminary data.</text>
</comment>
<evidence type="ECO:0000313" key="4">
    <source>
        <dbReference type="Proteomes" id="UP000192578"/>
    </source>
</evidence>
<sequence length="118" mass="12999">MPMLRREPRTRKNHPTASSCSKWSRRTRSALRLRLHHFLRALSAGRLNHVFDDALGVGLLSLSGADKELLLIIGVMLFVAVFVLVLGLGLDMEAMPAELEDGFGLIGIGASYGRDEKN</sequence>
<evidence type="ECO:0000256" key="1">
    <source>
        <dbReference type="SAM" id="MobiDB-lite"/>
    </source>
</evidence>
<reference evidence="4" key="1">
    <citation type="submission" date="2017-01" db="EMBL/GenBank/DDBJ databases">
        <title>Comparative genomics of anhydrobiosis in the tardigrade Hypsibius dujardini.</title>
        <authorList>
            <person name="Yoshida Y."/>
            <person name="Koutsovoulos G."/>
            <person name="Laetsch D."/>
            <person name="Stevens L."/>
            <person name="Kumar S."/>
            <person name="Horikawa D."/>
            <person name="Ishino K."/>
            <person name="Komine S."/>
            <person name="Tomita M."/>
            <person name="Blaxter M."/>
            <person name="Arakawa K."/>
        </authorList>
    </citation>
    <scope>NUCLEOTIDE SEQUENCE [LARGE SCALE GENOMIC DNA]</scope>
    <source>
        <strain evidence="4">Z151</strain>
    </source>
</reference>
<dbReference type="EMBL" id="MTYJ01000105">
    <property type="protein sequence ID" value="OQV14388.1"/>
    <property type="molecule type" value="Genomic_DNA"/>
</dbReference>
<name>A0A1W0WGQ8_HYPEX</name>
<dbReference type="AlphaFoldDB" id="A0A1W0WGQ8"/>
<feature type="transmembrane region" description="Helical" evidence="2">
    <location>
        <begin position="69"/>
        <end position="90"/>
    </location>
</feature>
<keyword evidence="4" id="KW-1185">Reference proteome</keyword>
<proteinExistence type="predicted"/>
<keyword evidence="2" id="KW-0812">Transmembrane</keyword>
<evidence type="ECO:0000313" key="3">
    <source>
        <dbReference type="EMBL" id="OQV14388.1"/>
    </source>
</evidence>
<organism evidence="3 4">
    <name type="scientific">Hypsibius exemplaris</name>
    <name type="common">Freshwater tardigrade</name>
    <dbReference type="NCBI Taxonomy" id="2072580"/>
    <lineage>
        <taxon>Eukaryota</taxon>
        <taxon>Metazoa</taxon>
        <taxon>Ecdysozoa</taxon>
        <taxon>Tardigrada</taxon>
        <taxon>Eutardigrada</taxon>
        <taxon>Parachela</taxon>
        <taxon>Hypsibioidea</taxon>
        <taxon>Hypsibiidae</taxon>
        <taxon>Hypsibius</taxon>
    </lineage>
</organism>
<keyword evidence="2" id="KW-1133">Transmembrane helix</keyword>
<protein>
    <submittedName>
        <fullName evidence="3">Uncharacterized protein</fullName>
    </submittedName>
</protein>
<evidence type="ECO:0000256" key="2">
    <source>
        <dbReference type="SAM" id="Phobius"/>
    </source>
</evidence>
<dbReference type="Proteomes" id="UP000192578">
    <property type="component" value="Unassembled WGS sequence"/>
</dbReference>
<accession>A0A1W0WGQ8</accession>
<gene>
    <name evidence="3" type="ORF">BV898_11366</name>
</gene>
<feature type="region of interest" description="Disordered" evidence="1">
    <location>
        <begin position="1"/>
        <end position="23"/>
    </location>
</feature>